<protein>
    <submittedName>
        <fullName evidence="3">Carboxypeptidase regulatory-like domain-containing protein</fullName>
    </submittedName>
</protein>
<keyword evidence="2" id="KW-0472">Membrane</keyword>
<keyword evidence="1" id="KW-0175">Coiled coil</keyword>
<dbReference type="Gene3D" id="2.60.40.1120">
    <property type="entry name" value="Carboxypeptidase-like, regulatory domain"/>
    <property type="match status" value="1"/>
</dbReference>
<evidence type="ECO:0000313" key="4">
    <source>
        <dbReference type="Proteomes" id="UP001595898"/>
    </source>
</evidence>
<feature type="transmembrane region" description="Helical" evidence="2">
    <location>
        <begin position="395"/>
        <end position="419"/>
    </location>
</feature>
<feature type="transmembrane region" description="Helical" evidence="2">
    <location>
        <begin position="431"/>
        <end position="451"/>
    </location>
</feature>
<proteinExistence type="predicted"/>
<feature type="transmembrane region" description="Helical" evidence="2">
    <location>
        <begin position="289"/>
        <end position="310"/>
    </location>
</feature>
<dbReference type="Pfam" id="PF13620">
    <property type="entry name" value="CarboxypepD_reg"/>
    <property type="match status" value="1"/>
</dbReference>
<feature type="coiled-coil region" evidence="1">
    <location>
        <begin position="48"/>
        <end position="140"/>
    </location>
</feature>
<keyword evidence="2" id="KW-1133">Transmembrane helix</keyword>
<evidence type="ECO:0000313" key="3">
    <source>
        <dbReference type="EMBL" id="MFC4541686.1"/>
    </source>
</evidence>
<dbReference type="RefSeq" id="WP_250142300.1">
    <property type="nucleotide sequence ID" value="NZ_JALIQP010000006.1"/>
</dbReference>
<keyword evidence="4" id="KW-1185">Reference proteome</keyword>
<comment type="caution">
    <text evidence="3">The sequence shown here is derived from an EMBL/GenBank/DDBJ whole genome shotgun (WGS) entry which is preliminary data.</text>
</comment>
<accession>A0ABD5PM84</accession>
<organism evidence="3 4">
    <name type="scientific">Halosolutus amylolyticus</name>
    <dbReference type="NCBI Taxonomy" id="2932267"/>
    <lineage>
        <taxon>Archaea</taxon>
        <taxon>Methanobacteriati</taxon>
        <taxon>Methanobacteriota</taxon>
        <taxon>Stenosarchaea group</taxon>
        <taxon>Halobacteria</taxon>
        <taxon>Halobacteriales</taxon>
        <taxon>Natrialbaceae</taxon>
        <taxon>Halosolutus</taxon>
    </lineage>
</organism>
<dbReference type="Proteomes" id="UP001595898">
    <property type="component" value="Unassembled WGS sequence"/>
</dbReference>
<dbReference type="EMBL" id="JBHSFA010000003">
    <property type="protein sequence ID" value="MFC4541686.1"/>
    <property type="molecule type" value="Genomic_DNA"/>
</dbReference>
<reference evidence="3 4" key="1">
    <citation type="journal article" date="2019" name="Int. J. Syst. Evol. Microbiol.">
        <title>The Global Catalogue of Microorganisms (GCM) 10K type strain sequencing project: providing services to taxonomists for standard genome sequencing and annotation.</title>
        <authorList>
            <consortium name="The Broad Institute Genomics Platform"/>
            <consortium name="The Broad Institute Genome Sequencing Center for Infectious Disease"/>
            <person name="Wu L."/>
            <person name="Ma J."/>
        </authorList>
    </citation>
    <scope>NUCLEOTIDE SEQUENCE [LARGE SCALE GENOMIC DNA]</scope>
    <source>
        <strain evidence="3 4">WLHS5</strain>
    </source>
</reference>
<dbReference type="AlphaFoldDB" id="A0ABD5PM84"/>
<feature type="transmembrane region" description="Helical" evidence="2">
    <location>
        <begin position="361"/>
        <end position="383"/>
    </location>
</feature>
<gene>
    <name evidence="3" type="ORF">ACFO5R_07075</name>
</gene>
<dbReference type="InterPro" id="IPR013784">
    <property type="entry name" value="Carb-bd-like_fold"/>
</dbReference>
<feature type="transmembrane region" description="Helical" evidence="2">
    <location>
        <begin position="330"/>
        <end position="349"/>
    </location>
</feature>
<name>A0ABD5PM84_9EURY</name>
<sequence>MNRQQVGVFLLSTLLVLSSGIAVGVGPGTVAAQEFDESDVEEVNANAIADTNDRIEETNDGLENVEDVELVAEVEAETAAEAEAEAQRLREAATRVHDTMLDRVVDEINEQAQDRVGRDIANHVDTAAEAREEADRIEAEYGHISDGAKEAADSLRRTADRVEAIDDDLNAAANTLAMPDTGTVEGTVTDDDGEPIEGVEIAAIESTGSTTSDEDGTYEIEVGEGDQPIRFSTSGYETVEETVTVEANGTAALDVSMAAEEDDAGGNGGDGGADGDVAGGALGSTVLDVGVLFAGVALVTGLALAVLGVAKRSNEAFVDLLRKTGATIGFMAMVGVAIGAAGYLSVGWVEVTFDQAIAGQLAPLIGLLVVFLVAPVLAIVLGLSEGRRRFSRLRLAGTTASSLIGGLFLVVLAMALISFSSDSEVATRNVIAIAGLVGAISAIGSSVAMVITGRSSLAT</sequence>
<keyword evidence="2" id="KW-0812">Transmembrane</keyword>
<evidence type="ECO:0000256" key="2">
    <source>
        <dbReference type="SAM" id="Phobius"/>
    </source>
</evidence>
<evidence type="ECO:0000256" key="1">
    <source>
        <dbReference type="SAM" id="Coils"/>
    </source>
</evidence>
<dbReference type="SUPFAM" id="SSF49452">
    <property type="entry name" value="Starch-binding domain-like"/>
    <property type="match status" value="1"/>
</dbReference>